<feature type="transmembrane region" description="Helical" evidence="1">
    <location>
        <begin position="751"/>
        <end position="770"/>
    </location>
</feature>
<feature type="transmembrane region" description="Helical" evidence="1">
    <location>
        <begin position="713"/>
        <end position="731"/>
    </location>
</feature>
<gene>
    <name evidence="2" type="ORF">L0M99_09045</name>
</gene>
<reference evidence="2" key="1">
    <citation type="submission" date="2022-01" db="EMBL/GenBank/DDBJ databases">
        <title>Collection of gut derived symbiotic bacterial strains cultured from healthy donors.</title>
        <authorList>
            <person name="Lin H."/>
            <person name="Kohout C."/>
            <person name="Waligurski E."/>
            <person name="Pamer E.G."/>
        </authorList>
    </citation>
    <scope>NUCLEOTIDE SEQUENCE</scope>
    <source>
        <strain evidence="2">DFI.7.46</strain>
    </source>
</reference>
<feature type="transmembrane region" description="Helical" evidence="1">
    <location>
        <begin position="327"/>
        <end position="346"/>
    </location>
</feature>
<protein>
    <submittedName>
        <fullName evidence="2">Uncharacterized protein</fullName>
    </submittedName>
</protein>
<organism evidence="2 3">
    <name type="scientific">Varibaculum cambriense</name>
    <dbReference type="NCBI Taxonomy" id="184870"/>
    <lineage>
        <taxon>Bacteria</taxon>
        <taxon>Bacillati</taxon>
        <taxon>Actinomycetota</taxon>
        <taxon>Actinomycetes</taxon>
        <taxon>Actinomycetales</taxon>
        <taxon>Actinomycetaceae</taxon>
        <taxon>Varibaculum</taxon>
    </lineage>
</organism>
<dbReference type="AlphaFoldDB" id="A0AAJ1BET0"/>
<feature type="transmembrane region" description="Helical" evidence="1">
    <location>
        <begin position="223"/>
        <end position="249"/>
    </location>
</feature>
<feature type="transmembrane region" description="Helical" evidence="1">
    <location>
        <begin position="366"/>
        <end position="383"/>
    </location>
</feature>
<keyword evidence="1" id="KW-0472">Membrane</keyword>
<sequence>MGWRLTWGCVKANLKLVGGFFVCLLALSFTAIFLNNIATVYRQTVAEDTRVTYGGFAYRIGATTQNAKQLLHSATSAQNLVPVITTTCKLDYGESRADAEWKRSGAGFDYGRLLTGKRATTNNEVEISQSLAARSHIGLGGEINCDGRRFEVVGISVLPARRSEVYLSTRLDSSTDSANVTNWVTNTDIANSNYRPLFDRGELRKVSLDYAIRYAQESAEQGFVANALIISHLLLATVGIVLLLGFLAFRRSTAKLRQALLAAGFSSLKTSLHSLVPLFLSLFSGVLLGALGGYLALFTWRDQIALRFEQVWDALSLSGDYRALLELVTYFVSALAVYVLALYLSAYRSIKTRASKSSNRELKAELIAGLALLGVGVLCSFLASSNVAVLYYIALAAIGIGVALLGCALPFYVYKSPLRLAAYRASVHSFILGPIICLLCILATLGATNATMQQRALTVGKPNADSYLTVSFINDADVTYLKTRFPQIMTHAIIFGFPEKSEHSLRVAEGAYASCIHQNSNSDRCNQWMTLVGFVLSENGKELTGKISPELADIQDSAEYALVIFGSNLDKPEETIPVTLPKKVDERLDYAELPGWVANPQDPIFSNKGFTIGIERRLYIPDFSHYPADQQQRFKSVAQQLSSDLALSEPLGTNSQTLDIINWLILSIETALCLLLIYIGTTITTQNSHALVSTLRDYGYPPHKLAAIRLTQIAPYLAAVVAGSLIGRIMLRPVVAGRAVPENISPDWTWILPAIIIAAVVGLTLVPKTVKNPG</sequence>
<keyword evidence="1" id="KW-0812">Transmembrane</keyword>
<feature type="transmembrane region" description="Helical" evidence="1">
    <location>
        <begin position="389"/>
        <end position="413"/>
    </location>
</feature>
<proteinExistence type="predicted"/>
<feature type="transmembrane region" description="Helical" evidence="1">
    <location>
        <begin position="425"/>
        <end position="447"/>
    </location>
</feature>
<dbReference type="EMBL" id="JAKNHJ010000020">
    <property type="protein sequence ID" value="MCG4618632.1"/>
    <property type="molecule type" value="Genomic_DNA"/>
</dbReference>
<dbReference type="Proteomes" id="UP001200537">
    <property type="component" value="Unassembled WGS sequence"/>
</dbReference>
<feature type="transmembrane region" description="Helical" evidence="1">
    <location>
        <begin position="660"/>
        <end position="679"/>
    </location>
</feature>
<dbReference type="RefSeq" id="WP_024058430.1">
    <property type="nucleotide sequence ID" value="NZ_JAGZVZ010000008.1"/>
</dbReference>
<feature type="transmembrane region" description="Helical" evidence="1">
    <location>
        <begin position="275"/>
        <end position="297"/>
    </location>
</feature>
<accession>A0AAJ1BET0</accession>
<comment type="caution">
    <text evidence="2">The sequence shown here is derived from an EMBL/GenBank/DDBJ whole genome shotgun (WGS) entry which is preliminary data.</text>
</comment>
<keyword evidence="1" id="KW-1133">Transmembrane helix</keyword>
<evidence type="ECO:0000313" key="2">
    <source>
        <dbReference type="EMBL" id="MCG4618632.1"/>
    </source>
</evidence>
<feature type="transmembrane region" description="Helical" evidence="1">
    <location>
        <begin position="12"/>
        <end position="34"/>
    </location>
</feature>
<evidence type="ECO:0000256" key="1">
    <source>
        <dbReference type="SAM" id="Phobius"/>
    </source>
</evidence>
<name>A0AAJ1BET0_9ACTO</name>
<evidence type="ECO:0000313" key="3">
    <source>
        <dbReference type="Proteomes" id="UP001200537"/>
    </source>
</evidence>